<gene>
    <name evidence="2" type="ORF">Aory04_000390400</name>
</gene>
<evidence type="ECO:0000313" key="3">
    <source>
        <dbReference type="Proteomes" id="UP001165205"/>
    </source>
</evidence>
<reference evidence="2" key="1">
    <citation type="submission" date="2023-04" db="EMBL/GenBank/DDBJ databases">
        <title>Aspergillus oryzae NBRC 4228.</title>
        <authorList>
            <person name="Ichikawa N."/>
            <person name="Sato H."/>
            <person name="Tonouchi N."/>
        </authorList>
    </citation>
    <scope>NUCLEOTIDE SEQUENCE</scope>
    <source>
        <strain evidence="2">NBRC 4228</strain>
    </source>
</reference>
<organism evidence="2 3">
    <name type="scientific">Aspergillus oryzae</name>
    <name type="common">Yellow koji mold</name>
    <dbReference type="NCBI Taxonomy" id="5062"/>
    <lineage>
        <taxon>Eukaryota</taxon>
        <taxon>Fungi</taxon>
        <taxon>Dikarya</taxon>
        <taxon>Ascomycota</taxon>
        <taxon>Pezizomycotina</taxon>
        <taxon>Eurotiomycetes</taxon>
        <taxon>Eurotiomycetidae</taxon>
        <taxon>Eurotiales</taxon>
        <taxon>Aspergillaceae</taxon>
        <taxon>Aspergillus</taxon>
        <taxon>Aspergillus subgen. Circumdati</taxon>
    </lineage>
</organism>
<accession>A0AAN5BVG4</accession>
<dbReference type="Proteomes" id="UP001165205">
    <property type="component" value="Unassembled WGS sequence"/>
</dbReference>
<keyword evidence="1" id="KW-0472">Membrane</keyword>
<name>A0AAN5BVG4_ASPOZ</name>
<protein>
    <submittedName>
        <fullName evidence="2">Unnamed protein product</fullName>
    </submittedName>
</protein>
<sequence>MPISLQRIPETASNTIGPNQHANDIISFTRQETCLAWHSHCSASFDSLVPGRMPGCFVFWVSRKGLDLALVLDGILYVCVYLLGLGVLVLGGIVGVVQWVWGVSGMLYLH</sequence>
<feature type="transmembrane region" description="Helical" evidence="1">
    <location>
        <begin position="74"/>
        <end position="101"/>
    </location>
</feature>
<comment type="caution">
    <text evidence="2">The sequence shown here is derived from an EMBL/GenBank/DDBJ whole genome shotgun (WGS) entry which is preliminary data.</text>
</comment>
<keyword evidence="1" id="KW-0812">Transmembrane</keyword>
<keyword evidence="1" id="KW-1133">Transmembrane helix</keyword>
<dbReference type="AlphaFoldDB" id="A0AAN5BVG4"/>
<evidence type="ECO:0000313" key="2">
    <source>
        <dbReference type="EMBL" id="GMG27247.1"/>
    </source>
</evidence>
<evidence type="ECO:0000256" key="1">
    <source>
        <dbReference type="SAM" id="Phobius"/>
    </source>
</evidence>
<dbReference type="EMBL" id="BSYA01000033">
    <property type="protein sequence ID" value="GMG27247.1"/>
    <property type="molecule type" value="Genomic_DNA"/>
</dbReference>
<proteinExistence type="predicted"/>